<evidence type="ECO:0000256" key="1">
    <source>
        <dbReference type="SAM" id="MobiDB-lite"/>
    </source>
</evidence>
<dbReference type="HOGENOM" id="CLU_2041812_0_0_1"/>
<organism evidence="2">
    <name type="scientific">Oryza nivara</name>
    <name type="common">Indian wild rice</name>
    <name type="synonym">Oryza sativa f. spontanea</name>
    <dbReference type="NCBI Taxonomy" id="4536"/>
    <lineage>
        <taxon>Eukaryota</taxon>
        <taxon>Viridiplantae</taxon>
        <taxon>Streptophyta</taxon>
        <taxon>Embryophyta</taxon>
        <taxon>Tracheophyta</taxon>
        <taxon>Spermatophyta</taxon>
        <taxon>Magnoliopsida</taxon>
        <taxon>Liliopsida</taxon>
        <taxon>Poales</taxon>
        <taxon>Poaceae</taxon>
        <taxon>BOP clade</taxon>
        <taxon>Oryzoideae</taxon>
        <taxon>Oryzeae</taxon>
        <taxon>Oryzinae</taxon>
        <taxon>Oryza</taxon>
    </lineage>
</organism>
<reference evidence="2" key="1">
    <citation type="submission" date="2015-04" db="UniProtKB">
        <authorList>
            <consortium name="EnsemblPlants"/>
        </authorList>
    </citation>
    <scope>IDENTIFICATION</scope>
    <source>
        <strain evidence="2">SL10</strain>
    </source>
</reference>
<dbReference type="Gramene" id="ONIVA07G05480.1">
    <property type="protein sequence ID" value="ONIVA07G05480.1"/>
    <property type="gene ID" value="ONIVA07G05480"/>
</dbReference>
<dbReference type="EnsemblPlants" id="ONIVA07G05480.1">
    <property type="protein sequence ID" value="ONIVA07G05480.1"/>
    <property type="gene ID" value="ONIVA07G05480"/>
</dbReference>
<name>A0A0E0HXZ5_ORYNI</name>
<keyword evidence="3" id="KW-1185">Reference proteome</keyword>
<evidence type="ECO:0000313" key="3">
    <source>
        <dbReference type="Proteomes" id="UP000006591"/>
    </source>
</evidence>
<accession>A0A0E0HXZ5</accession>
<dbReference type="Proteomes" id="UP000006591">
    <property type="component" value="Chromosome 7"/>
</dbReference>
<feature type="compositionally biased region" description="Gly residues" evidence="1">
    <location>
        <begin position="61"/>
        <end position="72"/>
    </location>
</feature>
<feature type="region of interest" description="Disordered" evidence="1">
    <location>
        <begin position="1"/>
        <end position="89"/>
    </location>
</feature>
<evidence type="ECO:0000313" key="2">
    <source>
        <dbReference type="EnsemblPlants" id="ONIVA07G05480.1"/>
    </source>
</evidence>
<reference evidence="2" key="2">
    <citation type="submission" date="2018-04" db="EMBL/GenBank/DDBJ databases">
        <title>OnivRS2 (Oryza nivara Reference Sequence Version 2).</title>
        <authorList>
            <person name="Zhang J."/>
            <person name="Kudrna D."/>
            <person name="Lee S."/>
            <person name="Talag J."/>
            <person name="Rajasekar S."/>
            <person name="Welchert J."/>
            <person name="Hsing Y.-I."/>
            <person name="Wing R.A."/>
        </authorList>
    </citation>
    <scope>NUCLEOTIDE SEQUENCE [LARGE SCALE GENOMIC DNA]</scope>
    <source>
        <strain evidence="2">SL10</strain>
    </source>
</reference>
<dbReference type="AlphaFoldDB" id="A0A0E0HXZ5"/>
<protein>
    <submittedName>
        <fullName evidence="2">Uncharacterized protein</fullName>
    </submittedName>
</protein>
<sequence length="121" mass="12459">MAAGRSRPTTASSSERGRRWSARLTAKSRVGDIRATPTDGGDGGDFPSSRLQAPRSRLDRGGSGSGGGGDGFRLGRRAPGWSGGGGFGFGATQSRAPGWIETVATAPSLQARRRCAPAVHY</sequence>
<proteinExistence type="predicted"/>